<evidence type="ECO:0000313" key="2">
    <source>
        <dbReference type="EMBL" id="MBO8443163.1"/>
    </source>
</evidence>
<dbReference type="EMBL" id="JADIMU010000032">
    <property type="protein sequence ID" value="MBO8443163.1"/>
    <property type="molecule type" value="Genomic_DNA"/>
</dbReference>
<name>A0A9D9HAV4_9SPIR</name>
<dbReference type="CDD" id="cd02440">
    <property type="entry name" value="AdoMet_MTases"/>
    <property type="match status" value="1"/>
</dbReference>
<dbReference type="AlphaFoldDB" id="A0A9D9HAV4"/>
<proteinExistence type="predicted"/>
<evidence type="ECO:0000259" key="1">
    <source>
        <dbReference type="Pfam" id="PF08241"/>
    </source>
</evidence>
<sequence length="257" mass="28765">MDNELKRLNSLAWDGEVEKGNWWTRPASHETIQRAKEGEVEITLTPCRRVPSSWCGRIGHRVLALASGGGQQGPILAASGRDVTVVDLSAAQLEQDRKTAAREDLALRTVRTSMDELDCFEDEAFDCVVNPVSVNFVPDCKEVFTQVRRILVKDGLFLFAVANPIMYIFDVKGLEKGRMRIRYTLPFSSDHSLSVRQRRRMAERGDTFEFSHSLDSLIGGLCATGFAIEDFYSDASGFEPVDSFVQDCYLAFLARAL</sequence>
<dbReference type="InterPro" id="IPR029063">
    <property type="entry name" value="SAM-dependent_MTases_sf"/>
</dbReference>
<dbReference type="SUPFAM" id="SSF53335">
    <property type="entry name" value="S-adenosyl-L-methionine-dependent methyltransferases"/>
    <property type="match status" value="1"/>
</dbReference>
<feature type="domain" description="Methyltransferase type 11" evidence="1">
    <location>
        <begin position="64"/>
        <end position="159"/>
    </location>
</feature>
<dbReference type="InterPro" id="IPR013216">
    <property type="entry name" value="Methyltransf_11"/>
</dbReference>
<dbReference type="GO" id="GO:0032259">
    <property type="term" value="P:methylation"/>
    <property type="evidence" value="ECO:0007669"/>
    <property type="project" value="UniProtKB-KW"/>
</dbReference>
<gene>
    <name evidence="2" type="ORF">IAC42_05330</name>
</gene>
<reference evidence="2" key="1">
    <citation type="submission" date="2020-10" db="EMBL/GenBank/DDBJ databases">
        <authorList>
            <person name="Gilroy R."/>
        </authorList>
    </citation>
    <scope>NUCLEOTIDE SEQUENCE</scope>
    <source>
        <strain evidence="2">11167</strain>
    </source>
</reference>
<accession>A0A9D9HAV4</accession>
<protein>
    <submittedName>
        <fullName evidence="2">Class I SAM-dependent methyltransferase</fullName>
    </submittedName>
</protein>
<dbReference type="Pfam" id="PF08241">
    <property type="entry name" value="Methyltransf_11"/>
    <property type="match status" value="1"/>
</dbReference>
<reference evidence="2" key="2">
    <citation type="journal article" date="2021" name="PeerJ">
        <title>Extensive microbial diversity within the chicken gut microbiome revealed by metagenomics and culture.</title>
        <authorList>
            <person name="Gilroy R."/>
            <person name="Ravi A."/>
            <person name="Getino M."/>
            <person name="Pursley I."/>
            <person name="Horton D.L."/>
            <person name="Alikhan N.F."/>
            <person name="Baker D."/>
            <person name="Gharbi K."/>
            <person name="Hall N."/>
            <person name="Watson M."/>
            <person name="Adriaenssens E.M."/>
            <person name="Foster-Nyarko E."/>
            <person name="Jarju S."/>
            <person name="Secka A."/>
            <person name="Antonio M."/>
            <person name="Oren A."/>
            <person name="Chaudhuri R.R."/>
            <person name="La Ragione R."/>
            <person name="Hildebrand F."/>
            <person name="Pallen M.J."/>
        </authorList>
    </citation>
    <scope>NUCLEOTIDE SEQUENCE</scope>
    <source>
        <strain evidence="2">11167</strain>
    </source>
</reference>
<dbReference type="GO" id="GO:0008757">
    <property type="term" value="F:S-adenosylmethionine-dependent methyltransferase activity"/>
    <property type="evidence" value="ECO:0007669"/>
    <property type="project" value="InterPro"/>
</dbReference>
<organism evidence="2 3">
    <name type="scientific">Candidatus Aphodenecus pullistercoris</name>
    <dbReference type="NCBI Taxonomy" id="2840669"/>
    <lineage>
        <taxon>Bacteria</taxon>
        <taxon>Pseudomonadati</taxon>
        <taxon>Spirochaetota</taxon>
        <taxon>Spirochaetia</taxon>
        <taxon>Spirochaetales</taxon>
        <taxon>Candidatus Aphodenecus</taxon>
    </lineage>
</organism>
<dbReference type="Gene3D" id="3.40.50.150">
    <property type="entry name" value="Vaccinia Virus protein VP39"/>
    <property type="match status" value="1"/>
</dbReference>
<dbReference type="Proteomes" id="UP000823633">
    <property type="component" value="Unassembled WGS sequence"/>
</dbReference>
<comment type="caution">
    <text evidence="2">The sequence shown here is derived from an EMBL/GenBank/DDBJ whole genome shotgun (WGS) entry which is preliminary data.</text>
</comment>
<keyword evidence="2" id="KW-0808">Transferase</keyword>
<keyword evidence="2" id="KW-0489">Methyltransferase</keyword>
<evidence type="ECO:0000313" key="3">
    <source>
        <dbReference type="Proteomes" id="UP000823633"/>
    </source>
</evidence>